<evidence type="ECO:0000259" key="1">
    <source>
        <dbReference type="Pfam" id="PF07791"/>
    </source>
</evidence>
<evidence type="ECO:0000313" key="3">
    <source>
        <dbReference type="Proteomes" id="UP000782610"/>
    </source>
</evidence>
<dbReference type="InterPro" id="IPR012433">
    <property type="entry name" value="Imm11"/>
</dbReference>
<feature type="domain" description="Immunity MXAN-0049 protein" evidence="1">
    <location>
        <begin position="54"/>
        <end position="138"/>
    </location>
</feature>
<accession>A0A933L866</accession>
<proteinExistence type="predicted"/>
<name>A0A933L866_9HYPH</name>
<organism evidence="2 3">
    <name type="scientific">Devosia nanyangense</name>
    <dbReference type="NCBI Taxonomy" id="1228055"/>
    <lineage>
        <taxon>Bacteria</taxon>
        <taxon>Pseudomonadati</taxon>
        <taxon>Pseudomonadota</taxon>
        <taxon>Alphaproteobacteria</taxon>
        <taxon>Hyphomicrobiales</taxon>
        <taxon>Devosiaceae</taxon>
        <taxon>Devosia</taxon>
    </lineage>
</organism>
<sequence>MPIDYGGVVVDFNFAPFDMLVVRASLGEAIEALAGAAVQRLPVTLAGQPNVFEILNICQRVPCVDEERSSYVRWTDADGRPDKVGQFRYFKRLRVDSALAQGHHLFRIAEWSIVPIASRQMKDVIERAGATGVAFEPV</sequence>
<dbReference type="Pfam" id="PF07791">
    <property type="entry name" value="Imm11"/>
    <property type="match status" value="1"/>
</dbReference>
<evidence type="ECO:0000313" key="2">
    <source>
        <dbReference type="EMBL" id="MBI4924146.1"/>
    </source>
</evidence>
<dbReference type="EMBL" id="JACRAF010000069">
    <property type="protein sequence ID" value="MBI4924146.1"/>
    <property type="molecule type" value="Genomic_DNA"/>
</dbReference>
<protein>
    <recommendedName>
        <fullName evidence="1">Immunity MXAN-0049 protein domain-containing protein</fullName>
    </recommendedName>
</protein>
<comment type="caution">
    <text evidence="2">The sequence shown here is derived from an EMBL/GenBank/DDBJ whole genome shotgun (WGS) entry which is preliminary data.</text>
</comment>
<dbReference type="Proteomes" id="UP000782610">
    <property type="component" value="Unassembled WGS sequence"/>
</dbReference>
<dbReference type="AlphaFoldDB" id="A0A933L866"/>
<gene>
    <name evidence="2" type="ORF">HY834_20615</name>
</gene>
<reference evidence="2" key="1">
    <citation type="submission" date="2020-07" db="EMBL/GenBank/DDBJ databases">
        <title>Huge and variable diversity of episymbiotic CPR bacteria and DPANN archaea in groundwater ecosystems.</title>
        <authorList>
            <person name="He C.Y."/>
            <person name="Keren R."/>
            <person name="Whittaker M."/>
            <person name="Farag I.F."/>
            <person name="Doudna J."/>
            <person name="Cate J.H.D."/>
            <person name="Banfield J.F."/>
        </authorList>
    </citation>
    <scope>NUCLEOTIDE SEQUENCE</scope>
    <source>
        <strain evidence="2">NC_groundwater_1586_Pr3_B-0.1um_66_15</strain>
    </source>
</reference>